<dbReference type="SUPFAM" id="SSF52540">
    <property type="entry name" value="P-loop containing nucleoside triphosphate hydrolases"/>
    <property type="match status" value="1"/>
</dbReference>
<name>A0ABU7LSI6_9PROT</name>
<dbReference type="Gene3D" id="3.30.70.240">
    <property type="match status" value="1"/>
</dbReference>
<evidence type="ECO:0000256" key="6">
    <source>
        <dbReference type="HAMAP-Rule" id="MF_00071"/>
    </source>
</evidence>
<reference evidence="8 9" key="1">
    <citation type="submission" date="2024-01" db="EMBL/GenBank/DDBJ databases">
        <title>Hyphobacterium bacterium isolated from marine sediment.</title>
        <authorList>
            <person name="Zhao S."/>
        </authorList>
    </citation>
    <scope>NUCLEOTIDE SEQUENCE [LARGE SCALE GENOMIC DNA]</scope>
    <source>
        <strain evidence="9">HN65</strain>
    </source>
</reference>
<dbReference type="InterPro" id="IPR035647">
    <property type="entry name" value="EFG_III/V"/>
</dbReference>
<dbReference type="SMART" id="SM00838">
    <property type="entry name" value="EFG_C"/>
    <property type="match status" value="1"/>
</dbReference>
<dbReference type="InterPro" id="IPR035654">
    <property type="entry name" value="LepA_IV"/>
</dbReference>
<dbReference type="GO" id="GO:0003746">
    <property type="term" value="F:translation elongation factor activity"/>
    <property type="evidence" value="ECO:0007669"/>
    <property type="project" value="UniProtKB-KW"/>
</dbReference>
<dbReference type="Gene3D" id="2.40.30.10">
    <property type="entry name" value="Translation factors"/>
    <property type="match status" value="1"/>
</dbReference>
<evidence type="ECO:0000256" key="3">
    <source>
        <dbReference type="ARBA" id="ARBA00022801"/>
    </source>
</evidence>
<keyword evidence="4 6" id="KW-0648">Protein biosynthesis</keyword>
<organism evidence="8 9">
    <name type="scientific">Hyphobacterium lacteum</name>
    <dbReference type="NCBI Taxonomy" id="3116575"/>
    <lineage>
        <taxon>Bacteria</taxon>
        <taxon>Pseudomonadati</taxon>
        <taxon>Pseudomonadota</taxon>
        <taxon>Alphaproteobacteria</taxon>
        <taxon>Maricaulales</taxon>
        <taxon>Maricaulaceae</taxon>
        <taxon>Hyphobacterium</taxon>
    </lineage>
</organism>
<dbReference type="PROSITE" id="PS00301">
    <property type="entry name" value="G_TR_1"/>
    <property type="match status" value="1"/>
</dbReference>
<dbReference type="InterPro" id="IPR013842">
    <property type="entry name" value="LepA_CTD"/>
</dbReference>
<dbReference type="CDD" id="cd16260">
    <property type="entry name" value="EF4_III"/>
    <property type="match status" value="1"/>
</dbReference>
<evidence type="ECO:0000256" key="5">
    <source>
        <dbReference type="ARBA" id="ARBA00023134"/>
    </source>
</evidence>
<keyword evidence="8" id="KW-0251">Elongation factor</keyword>
<feature type="binding site" evidence="6">
    <location>
        <begin position="18"/>
        <end position="23"/>
    </location>
    <ligand>
        <name>GTP</name>
        <dbReference type="ChEBI" id="CHEBI:37565"/>
    </ligand>
</feature>
<feature type="binding site" evidence="6">
    <location>
        <begin position="135"/>
        <end position="138"/>
    </location>
    <ligand>
        <name>GTP</name>
        <dbReference type="ChEBI" id="CHEBI:37565"/>
    </ligand>
</feature>
<dbReference type="NCBIfam" id="TIGR01393">
    <property type="entry name" value="lepA"/>
    <property type="match status" value="1"/>
</dbReference>
<comment type="function">
    <text evidence="6">Required for accurate and efficient protein synthesis under certain stress conditions. May act as a fidelity factor of the translation reaction, by catalyzing a one-codon backward translocation of tRNAs on improperly translocated ribosomes. Back-translocation proceeds from a post-translocation (POST) complex to a pre-translocation (PRE) complex, thus giving elongation factor G a second chance to translocate the tRNAs correctly. Binds to ribosomes in a GTP-dependent manner.</text>
</comment>
<dbReference type="Pfam" id="PF00009">
    <property type="entry name" value="GTP_EFTU"/>
    <property type="match status" value="1"/>
</dbReference>
<dbReference type="InterPro" id="IPR000795">
    <property type="entry name" value="T_Tr_GTP-bd_dom"/>
</dbReference>
<keyword evidence="3 6" id="KW-0378">Hydrolase</keyword>
<feature type="domain" description="Tr-type G" evidence="7">
    <location>
        <begin position="6"/>
        <end position="188"/>
    </location>
</feature>
<dbReference type="Gene3D" id="3.30.70.2570">
    <property type="entry name" value="Elongation factor 4, C-terminal domain"/>
    <property type="match status" value="1"/>
</dbReference>
<sequence>MTIDPNLIRNFSIVAHIDHGKSTLADRLIQITGGLTEREMKEQVLDNMELERERGITIKAQTVRLEYTAQDGKTYILNLIDTPGHVDFAYEVSRSLYACEGALLVVDAAQGVEAQTLANVYQAIDADLEIAPVLNKIDLPAAEPDRVKEQIEDVIGIEAQDAIEISAKTGLNVDQVLETIVTKLPPPKAGDPNAPLKALLVDSWYDPYLGVICLVRIMEGQLKKGMRVRLMGTGASYGVDGVGVFTPAKKNVDALGPGEIGFLNASIKQVRDARVGDTVTDERRPTDKALPGFKPAIPVVFCGLFPVDSAEFEDLRDAIERLALNDASFSFEMETSAALGFGFRCGFLGLLHLEVIRERLEREYNVELITTAPSVVYKLKMTDGSEMDLHNPADMPDPVKVASISEPWITATILVPDEYLGGVLKLCEDRRGIQQELTYAGSRAMVVYELPLNEVVFDFYDRLKSVTKGYASFDYQWKDYRENDLVKMSILVNDEPVDALSMIVHRSRAEARGRAMCEKLKDLIPRHMFKIPIQAAIGGRIIARETLSALRKDVTAKCYGGDATRKRKLLEKQKAGKKKMRQFGKVDIPQEAFIAALKMDGD</sequence>
<keyword evidence="5 6" id="KW-0342">GTP-binding</keyword>
<comment type="similarity">
    <text evidence="1 6">Belongs to the TRAFAC class translation factor GTPase superfamily. Classic translation factor GTPase family. LepA subfamily.</text>
</comment>
<dbReference type="Proteomes" id="UP001354971">
    <property type="component" value="Unassembled WGS sequence"/>
</dbReference>
<dbReference type="PANTHER" id="PTHR43512">
    <property type="entry name" value="TRANSLATION FACTOR GUF1-RELATED"/>
    <property type="match status" value="1"/>
</dbReference>
<dbReference type="InterPro" id="IPR006297">
    <property type="entry name" value="EF-4"/>
</dbReference>
<keyword evidence="9" id="KW-1185">Reference proteome</keyword>
<dbReference type="InterPro" id="IPR031157">
    <property type="entry name" value="G_TR_CS"/>
</dbReference>
<dbReference type="CDD" id="cd01890">
    <property type="entry name" value="LepA"/>
    <property type="match status" value="1"/>
</dbReference>
<comment type="catalytic activity">
    <reaction evidence="6">
        <text>GTP + H2O = GDP + phosphate + H(+)</text>
        <dbReference type="Rhea" id="RHEA:19669"/>
        <dbReference type="ChEBI" id="CHEBI:15377"/>
        <dbReference type="ChEBI" id="CHEBI:15378"/>
        <dbReference type="ChEBI" id="CHEBI:37565"/>
        <dbReference type="ChEBI" id="CHEBI:43474"/>
        <dbReference type="ChEBI" id="CHEBI:58189"/>
        <dbReference type="EC" id="3.6.5.n1"/>
    </reaction>
</comment>
<dbReference type="InterPro" id="IPR005225">
    <property type="entry name" value="Small_GTP-bd"/>
</dbReference>
<keyword evidence="6" id="KW-0472">Membrane</keyword>
<evidence type="ECO:0000259" key="7">
    <source>
        <dbReference type="PROSITE" id="PS51722"/>
    </source>
</evidence>
<dbReference type="Pfam" id="PF00679">
    <property type="entry name" value="EFG_C"/>
    <property type="match status" value="1"/>
</dbReference>
<gene>
    <name evidence="6 8" type="primary">lepA</name>
    <name evidence="8" type="ORF">V0U79_10895</name>
</gene>
<dbReference type="InterPro" id="IPR004161">
    <property type="entry name" value="EFTu-like_2"/>
</dbReference>
<dbReference type="InterPro" id="IPR027417">
    <property type="entry name" value="P-loop_NTPase"/>
</dbReference>
<dbReference type="EMBL" id="JAZDRP010000006">
    <property type="protein sequence ID" value="MEE2526878.1"/>
    <property type="molecule type" value="Genomic_DNA"/>
</dbReference>
<protein>
    <recommendedName>
        <fullName evidence="6">Elongation factor 4</fullName>
        <shortName evidence="6">EF-4</shortName>
        <ecNumber evidence="6">3.6.5.n1</ecNumber>
    </recommendedName>
    <alternativeName>
        <fullName evidence="6">Ribosomal back-translocase LepA</fullName>
    </alternativeName>
</protein>
<proteinExistence type="inferred from homology"/>
<comment type="caution">
    <text evidence="8">The sequence shown here is derived from an EMBL/GenBank/DDBJ whole genome shotgun (WGS) entry which is preliminary data.</text>
</comment>
<evidence type="ECO:0000256" key="4">
    <source>
        <dbReference type="ARBA" id="ARBA00022917"/>
    </source>
</evidence>
<dbReference type="PROSITE" id="PS51722">
    <property type="entry name" value="G_TR_2"/>
    <property type="match status" value="1"/>
</dbReference>
<dbReference type="CDD" id="cd03709">
    <property type="entry name" value="lepA_C"/>
    <property type="match status" value="1"/>
</dbReference>
<dbReference type="SUPFAM" id="SSF54980">
    <property type="entry name" value="EF-G C-terminal domain-like"/>
    <property type="match status" value="2"/>
</dbReference>
<dbReference type="Gene3D" id="3.30.70.870">
    <property type="entry name" value="Elongation Factor G (Translational Gtpase), domain 3"/>
    <property type="match status" value="1"/>
</dbReference>
<dbReference type="Pfam" id="PF03144">
    <property type="entry name" value="GTP_EFTU_D2"/>
    <property type="match status" value="1"/>
</dbReference>
<comment type="subcellular location">
    <subcellularLocation>
        <location evidence="6">Cell membrane</location>
        <topology evidence="6">Peripheral membrane protein</topology>
        <orientation evidence="6">Cytoplasmic side</orientation>
    </subcellularLocation>
</comment>
<evidence type="ECO:0000313" key="9">
    <source>
        <dbReference type="Proteomes" id="UP001354971"/>
    </source>
</evidence>
<evidence type="ECO:0000256" key="2">
    <source>
        <dbReference type="ARBA" id="ARBA00022741"/>
    </source>
</evidence>
<evidence type="ECO:0000313" key="8">
    <source>
        <dbReference type="EMBL" id="MEE2526878.1"/>
    </source>
</evidence>
<dbReference type="GO" id="GO:0016787">
    <property type="term" value="F:hydrolase activity"/>
    <property type="evidence" value="ECO:0007669"/>
    <property type="project" value="UniProtKB-KW"/>
</dbReference>
<keyword evidence="2 6" id="KW-0547">Nucleotide-binding</keyword>
<keyword evidence="6" id="KW-1003">Cell membrane</keyword>
<dbReference type="Pfam" id="PF06421">
    <property type="entry name" value="LepA_C"/>
    <property type="match status" value="1"/>
</dbReference>
<dbReference type="EC" id="3.6.5.n1" evidence="6"/>
<dbReference type="PANTHER" id="PTHR43512:SF4">
    <property type="entry name" value="TRANSLATION FACTOR GUF1 HOMOLOG, CHLOROPLASTIC"/>
    <property type="match status" value="1"/>
</dbReference>
<dbReference type="Gene3D" id="3.40.50.300">
    <property type="entry name" value="P-loop containing nucleotide triphosphate hydrolases"/>
    <property type="match status" value="1"/>
</dbReference>
<dbReference type="InterPro" id="IPR038363">
    <property type="entry name" value="LepA_C_sf"/>
</dbReference>
<dbReference type="NCBIfam" id="TIGR00231">
    <property type="entry name" value="small_GTP"/>
    <property type="match status" value="1"/>
</dbReference>
<dbReference type="HAMAP" id="MF_00071">
    <property type="entry name" value="LepA"/>
    <property type="match status" value="1"/>
</dbReference>
<evidence type="ECO:0000256" key="1">
    <source>
        <dbReference type="ARBA" id="ARBA00005454"/>
    </source>
</evidence>
<dbReference type="PRINTS" id="PR00315">
    <property type="entry name" value="ELONGATNFCT"/>
</dbReference>
<accession>A0ABU7LSI6</accession>
<dbReference type="InterPro" id="IPR000640">
    <property type="entry name" value="EFG_V-like"/>
</dbReference>
<dbReference type="RefSeq" id="WP_330199546.1">
    <property type="nucleotide sequence ID" value="NZ_JAZDRP010000006.1"/>
</dbReference>
<dbReference type="CDD" id="cd03699">
    <property type="entry name" value="EF4_II"/>
    <property type="match status" value="1"/>
</dbReference>